<dbReference type="FunFam" id="1.10.10.1410:FF:000002">
    <property type="entry name" value="60S acidic ribosomal protein P2"/>
    <property type="match status" value="1"/>
</dbReference>
<sequence>MRYVAAYLLAVLGGNAAPTNADIEKILSSVGVEADSARVTKVVKELSGKSVEELIASGREKLSSMPSGGAAPVAAAAGGAAAAAPAEEKKEEKKEESESEDDDMGFGLFE</sequence>
<evidence type="ECO:0000256" key="4">
    <source>
        <dbReference type="ARBA" id="ARBA00022980"/>
    </source>
</evidence>
<dbReference type="CDD" id="cd05833">
    <property type="entry name" value="Ribosomal_P2"/>
    <property type="match status" value="1"/>
</dbReference>
<reference evidence="9" key="1">
    <citation type="journal article" date="2013" name="BMC Genomics">
        <title>A deep insight into the sialotranscriptome of the mosquito, Psorophora albipes.</title>
        <authorList>
            <person name="Chagas A.C."/>
            <person name="Calvo E."/>
            <person name="Rios-Velasquez C.M."/>
            <person name="Pessoa F.A."/>
            <person name="Medeiros J.F."/>
            <person name="Ribeiro J.M."/>
        </authorList>
    </citation>
    <scope>NUCLEOTIDE SEQUENCE</scope>
</reference>
<evidence type="ECO:0000256" key="5">
    <source>
        <dbReference type="ARBA" id="ARBA00023274"/>
    </source>
</evidence>
<keyword evidence="5" id="KW-0687">Ribonucleoprotein</keyword>
<evidence type="ECO:0000256" key="3">
    <source>
        <dbReference type="ARBA" id="ARBA00022553"/>
    </source>
</evidence>
<proteinExistence type="evidence at transcript level"/>
<feature type="compositionally biased region" description="Low complexity" evidence="8">
    <location>
        <begin position="66"/>
        <end position="85"/>
    </location>
</feature>
<name>T1E2N9_9DIPT</name>
<dbReference type="PANTHER" id="PTHR21141:SF5">
    <property type="entry name" value="LARGE RIBOSOMAL SUBUNIT PROTEIN P2"/>
    <property type="match status" value="1"/>
</dbReference>
<dbReference type="InterPro" id="IPR044076">
    <property type="entry name" value="Ribosomal_P2"/>
</dbReference>
<dbReference type="GO" id="GO:0002182">
    <property type="term" value="P:cytoplasmic translational elongation"/>
    <property type="evidence" value="ECO:0007669"/>
    <property type="project" value="InterPro"/>
</dbReference>
<feature type="compositionally biased region" description="Basic and acidic residues" evidence="8">
    <location>
        <begin position="86"/>
        <end position="96"/>
    </location>
</feature>
<dbReference type="HAMAP" id="MF_01478">
    <property type="entry name" value="Ribosomal_L12_arch"/>
    <property type="match status" value="1"/>
</dbReference>
<dbReference type="GO" id="GO:0022625">
    <property type="term" value="C:cytosolic large ribosomal subunit"/>
    <property type="evidence" value="ECO:0007669"/>
    <property type="project" value="InterPro"/>
</dbReference>
<accession>T1E2N9</accession>
<dbReference type="InterPro" id="IPR027534">
    <property type="entry name" value="Ribosomal_P1/P2"/>
</dbReference>
<evidence type="ECO:0000256" key="6">
    <source>
        <dbReference type="ARBA" id="ARBA00035301"/>
    </source>
</evidence>
<evidence type="ECO:0000313" key="9">
    <source>
        <dbReference type="EMBL" id="JAA94328.1"/>
    </source>
</evidence>
<keyword evidence="4 9" id="KW-0689">Ribosomal protein</keyword>
<protein>
    <recommendedName>
        <fullName evidence="6">Large ribosomal subunit protein P2</fullName>
    </recommendedName>
    <alternativeName>
        <fullName evidence="7">60S acidic ribosomal protein P2</fullName>
    </alternativeName>
</protein>
<evidence type="ECO:0000256" key="7">
    <source>
        <dbReference type="ARBA" id="ARBA00035443"/>
    </source>
</evidence>
<evidence type="ECO:0000256" key="1">
    <source>
        <dbReference type="ARBA" id="ARBA00003362"/>
    </source>
</evidence>
<organism evidence="9">
    <name type="scientific">Psorophora albipes</name>
    <dbReference type="NCBI Taxonomy" id="869069"/>
    <lineage>
        <taxon>Eukaryota</taxon>
        <taxon>Metazoa</taxon>
        <taxon>Ecdysozoa</taxon>
        <taxon>Arthropoda</taxon>
        <taxon>Hexapoda</taxon>
        <taxon>Insecta</taxon>
        <taxon>Pterygota</taxon>
        <taxon>Neoptera</taxon>
        <taxon>Endopterygota</taxon>
        <taxon>Diptera</taxon>
        <taxon>Nematocera</taxon>
        <taxon>Culicoidea</taxon>
        <taxon>Culicidae</taxon>
        <taxon>Culicinae</taxon>
        <taxon>Aedini</taxon>
        <taxon>Psorophora</taxon>
    </lineage>
</organism>
<dbReference type="Pfam" id="PF00428">
    <property type="entry name" value="Ribosomal_60s"/>
    <property type="match status" value="1"/>
</dbReference>
<dbReference type="PANTHER" id="PTHR21141">
    <property type="entry name" value="60S ACIDIC RIBOSOMAL PROTEIN FAMILY MEMBER"/>
    <property type="match status" value="1"/>
</dbReference>
<dbReference type="EMBL" id="GALA01000524">
    <property type="protein sequence ID" value="JAA94328.1"/>
    <property type="molecule type" value="mRNA"/>
</dbReference>
<comment type="function">
    <text evidence="1">Plays an important role in the elongation step of protein synthesis.</text>
</comment>
<dbReference type="PRINTS" id="PR00456">
    <property type="entry name" value="RIBOSOMALP2"/>
</dbReference>
<evidence type="ECO:0000256" key="8">
    <source>
        <dbReference type="SAM" id="MobiDB-lite"/>
    </source>
</evidence>
<feature type="region of interest" description="Disordered" evidence="8">
    <location>
        <begin position="61"/>
        <end position="110"/>
    </location>
</feature>
<keyword evidence="3" id="KW-0597">Phosphoprotein</keyword>
<dbReference type="InterPro" id="IPR038716">
    <property type="entry name" value="P1/P2_N_sf"/>
</dbReference>
<dbReference type="Gene3D" id="1.10.10.1410">
    <property type="match status" value="1"/>
</dbReference>
<evidence type="ECO:0000256" key="2">
    <source>
        <dbReference type="ARBA" id="ARBA00005436"/>
    </source>
</evidence>
<comment type="similarity">
    <text evidence="2">Belongs to the eukaryotic ribosomal protein P1/P2 family.</text>
</comment>
<dbReference type="GO" id="GO:0003735">
    <property type="term" value="F:structural constituent of ribosome"/>
    <property type="evidence" value="ECO:0007669"/>
    <property type="project" value="InterPro"/>
</dbReference>
<dbReference type="InterPro" id="IPR001859">
    <property type="entry name" value="Ribosomal_P1/P2_euk"/>
</dbReference>
<dbReference type="AlphaFoldDB" id="T1E2N9"/>